<sequence length="288" mass="32695">MAKPSISVPAFKLYGESAAWPAADLMHCESIAERSSLHDWEIKPHRHVDLFQILYVRKGIAELQVEDNNVHSQVPIVQVVPALSIHTFSFSSDVEGYILTFASPILQSLPPSLESEFSRPLCLPAQNEVDHLDWLFGEINAEHQQGRSGRELALHSLINLLIVWITRHAAIRERNNQGGHERGLEHLQAFTTLLDENYRQHWPISHYAKLLGISTNHLNAICRRRAGQSALQMINDRLLLESKRCLVYTEMTITQVSDSLGFSDPAYFSRFFKKAVGASPRDFRDAKH</sequence>
<dbReference type="InterPro" id="IPR047264">
    <property type="entry name" value="Cupin_HpaA-like_N"/>
</dbReference>
<organism evidence="6 7">
    <name type="scientific">Pseudomonas juntendi</name>
    <dbReference type="NCBI Taxonomy" id="2666183"/>
    <lineage>
        <taxon>Bacteria</taxon>
        <taxon>Pseudomonadati</taxon>
        <taxon>Pseudomonadota</taxon>
        <taxon>Gammaproteobacteria</taxon>
        <taxon>Pseudomonadales</taxon>
        <taxon>Pseudomonadaceae</taxon>
        <taxon>Pseudomonas</taxon>
    </lineage>
</organism>
<dbReference type="InterPro" id="IPR018060">
    <property type="entry name" value="HTH_AraC"/>
</dbReference>
<keyword evidence="4" id="KW-0804">Transcription</keyword>
<protein>
    <submittedName>
        <fullName evidence="6">Helix-turn-helix domain-containing protein</fullName>
    </submittedName>
</protein>
<gene>
    <name evidence="6" type="ORF">V9385_10260</name>
</gene>
<dbReference type="PRINTS" id="PR00032">
    <property type="entry name" value="HTHARAC"/>
</dbReference>
<dbReference type="PROSITE" id="PS01124">
    <property type="entry name" value="HTH_ARAC_FAMILY_2"/>
    <property type="match status" value="1"/>
</dbReference>
<dbReference type="Proteomes" id="UP001375228">
    <property type="component" value="Chromosome"/>
</dbReference>
<evidence type="ECO:0000256" key="3">
    <source>
        <dbReference type="ARBA" id="ARBA00023159"/>
    </source>
</evidence>
<dbReference type="Pfam" id="PF02311">
    <property type="entry name" value="AraC_binding"/>
    <property type="match status" value="1"/>
</dbReference>
<dbReference type="SUPFAM" id="SSF46689">
    <property type="entry name" value="Homeodomain-like"/>
    <property type="match status" value="1"/>
</dbReference>
<keyword evidence="3" id="KW-0010">Activator</keyword>
<dbReference type="PANTHER" id="PTHR43280:SF32">
    <property type="entry name" value="TRANSCRIPTIONAL REGULATORY PROTEIN"/>
    <property type="match status" value="1"/>
</dbReference>
<keyword evidence="1" id="KW-0805">Transcription regulation</keyword>
<dbReference type="SUPFAM" id="SSF51215">
    <property type="entry name" value="Regulatory protein AraC"/>
    <property type="match status" value="1"/>
</dbReference>
<name>A0ABZ2JPI7_9PSED</name>
<dbReference type="SMART" id="SM00342">
    <property type="entry name" value="HTH_ARAC"/>
    <property type="match status" value="1"/>
</dbReference>
<keyword evidence="7" id="KW-1185">Reference proteome</keyword>
<dbReference type="PANTHER" id="PTHR43280">
    <property type="entry name" value="ARAC-FAMILY TRANSCRIPTIONAL REGULATOR"/>
    <property type="match status" value="1"/>
</dbReference>
<evidence type="ECO:0000259" key="5">
    <source>
        <dbReference type="PROSITE" id="PS01124"/>
    </source>
</evidence>
<dbReference type="InterPro" id="IPR020449">
    <property type="entry name" value="Tscrpt_reg_AraC-type_HTH"/>
</dbReference>
<dbReference type="RefSeq" id="WP_033690481.1">
    <property type="nucleotide sequence ID" value="NZ_CP091311.1"/>
</dbReference>
<dbReference type="InterPro" id="IPR037923">
    <property type="entry name" value="HTH-like"/>
</dbReference>
<dbReference type="InterPro" id="IPR009057">
    <property type="entry name" value="Homeodomain-like_sf"/>
</dbReference>
<dbReference type="Gene3D" id="1.10.10.60">
    <property type="entry name" value="Homeodomain-like"/>
    <property type="match status" value="1"/>
</dbReference>
<evidence type="ECO:0000313" key="6">
    <source>
        <dbReference type="EMBL" id="WWY22953.1"/>
    </source>
</evidence>
<dbReference type="Pfam" id="PF12833">
    <property type="entry name" value="HTH_18"/>
    <property type="match status" value="1"/>
</dbReference>
<keyword evidence="2" id="KW-0238">DNA-binding</keyword>
<evidence type="ECO:0000313" key="7">
    <source>
        <dbReference type="Proteomes" id="UP001375228"/>
    </source>
</evidence>
<evidence type="ECO:0000256" key="4">
    <source>
        <dbReference type="ARBA" id="ARBA00023163"/>
    </source>
</evidence>
<feature type="domain" description="HTH araC/xylS-type" evidence="5">
    <location>
        <begin position="188"/>
        <end position="286"/>
    </location>
</feature>
<reference evidence="6 7" key="1">
    <citation type="submission" date="2024-03" db="EMBL/GenBank/DDBJ databases">
        <title>Pseudomonas juntendi.</title>
        <authorList>
            <person name="Liu Y."/>
        </authorList>
    </citation>
    <scope>NUCLEOTIDE SEQUENCE [LARGE SCALE GENOMIC DNA]</scope>
    <source>
        <strain evidence="6 7">L4046hy</strain>
    </source>
</reference>
<dbReference type="CDD" id="cd06999">
    <property type="entry name" value="cupin_HpaA-like_N"/>
    <property type="match status" value="1"/>
</dbReference>
<evidence type="ECO:0000256" key="2">
    <source>
        <dbReference type="ARBA" id="ARBA00023125"/>
    </source>
</evidence>
<dbReference type="InterPro" id="IPR003313">
    <property type="entry name" value="AraC-bd"/>
</dbReference>
<evidence type="ECO:0000256" key="1">
    <source>
        <dbReference type="ARBA" id="ARBA00023015"/>
    </source>
</evidence>
<proteinExistence type="predicted"/>
<accession>A0ABZ2JPI7</accession>
<dbReference type="EMBL" id="CP146691">
    <property type="protein sequence ID" value="WWY22953.1"/>
    <property type="molecule type" value="Genomic_DNA"/>
</dbReference>